<dbReference type="HAMAP" id="MF_01448">
    <property type="entry name" value="UPF0473"/>
    <property type="match status" value="1"/>
</dbReference>
<dbReference type="InterPro" id="IPR009711">
    <property type="entry name" value="UPF0473"/>
</dbReference>
<dbReference type="AlphaFoldDB" id="A0A942UAB2"/>
<comment type="caution">
    <text evidence="3">The sequence shown here is derived from an EMBL/GenBank/DDBJ whole genome shotgun (WGS) entry which is preliminary data.</text>
</comment>
<dbReference type="PANTHER" id="PTHR40066">
    <property type="entry name" value="UPF0473 PROTEIN CBO2561/CLC_2432"/>
    <property type="match status" value="1"/>
</dbReference>
<dbReference type="RefSeq" id="WP_213120080.1">
    <property type="nucleotide sequence ID" value="NZ_JAGYPF010000005.1"/>
</dbReference>
<keyword evidence="4" id="KW-1185">Reference proteome</keyword>
<accession>A0A942UAB2</accession>
<evidence type="ECO:0000313" key="3">
    <source>
        <dbReference type="EMBL" id="MBS4215552.1"/>
    </source>
</evidence>
<dbReference type="Pfam" id="PF06949">
    <property type="entry name" value="DUF1292"/>
    <property type="match status" value="1"/>
</dbReference>
<organism evidence="3 4">
    <name type="scientific">Neobacillus rhizophilus</name>
    <dbReference type="NCBI Taxonomy" id="2833579"/>
    <lineage>
        <taxon>Bacteria</taxon>
        <taxon>Bacillati</taxon>
        <taxon>Bacillota</taxon>
        <taxon>Bacilli</taxon>
        <taxon>Bacillales</taxon>
        <taxon>Bacillaceae</taxon>
        <taxon>Neobacillus</taxon>
    </lineage>
</organism>
<reference evidence="3" key="1">
    <citation type="submission" date="2021-05" db="EMBL/GenBank/DDBJ databases">
        <title>Novel Bacillus species.</title>
        <authorList>
            <person name="Liu G."/>
        </authorList>
    </citation>
    <scope>NUCLEOTIDE SEQUENCE</scope>
    <source>
        <strain evidence="3">FJAT-49825</strain>
    </source>
</reference>
<evidence type="ECO:0000256" key="1">
    <source>
        <dbReference type="ARBA" id="ARBA00008439"/>
    </source>
</evidence>
<evidence type="ECO:0000313" key="4">
    <source>
        <dbReference type="Proteomes" id="UP000679749"/>
    </source>
</evidence>
<evidence type="ECO:0000256" key="2">
    <source>
        <dbReference type="HAMAP-Rule" id="MF_01448"/>
    </source>
</evidence>
<dbReference type="EMBL" id="JAGYPF010000005">
    <property type="protein sequence ID" value="MBS4215552.1"/>
    <property type="molecule type" value="Genomic_DNA"/>
</dbReference>
<dbReference type="Proteomes" id="UP000679749">
    <property type="component" value="Unassembled WGS sequence"/>
</dbReference>
<name>A0A942UAB2_9BACI</name>
<gene>
    <name evidence="3" type="ORF">KHA99_24340</name>
</gene>
<comment type="similarity">
    <text evidence="1 2">Belongs to the UPF0473 family.</text>
</comment>
<dbReference type="NCBIfam" id="NF010217">
    <property type="entry name" value="PRK13678.1-4"/>
    <property type="match status" value="1"/>
</dbReference>
<dbReference type="PANTHER" id="PTHR40066:SF1">
    <property type="entry name" value="UPF0473 PROTEIN CBO2561_CLC_2432"/>
    <property type="match status" value="1"/>
</dbReference>
<protein>
    <recommendedName>
        <fullName evidence="2">UPF0473 protein KHA99_24340</fullName>
    </recommendedName>
</protein>
<dbReference type="NCBIfam" id="NF010215">
    <property type="entry name" value="PRK13678.1-2"/>
    <property type="match status" value="1"/>
</dbReference>
<sequence length="100" mass="11838">MAHEHHYDDEQYITLINENGDEELFEILFTFESDEFEKSYVLCYPVGEAEDDEEVVVHAYSYIPTEEGEIGELSPVTTDEEWDIIEEVYNTFIQDEEEEE</sequence>
<proteinExistence type="inferred from homology"/>